<dbReference type="RefSeq" id="WP_073141556.1">
    <property type="nucleotide sequence ID" value="NZ_FQUV01000002.1"/>
</dbReference>
<keyword evidence="1" id="KW-0812">Transmembrane</keyword>
<keyword evidence="3" id="KW-1185">Reference proteome</keyword>
<dbReference type="OrthoDB" id="199738at2"/>
<evidence type="ECO:0000313" key="3">
    <source>
        <dbReference type="Proteomes" id="UP000184144"/>
    </source>
</evidence>
<evidence type="ECO:0000313" key="2">
    <source>
        <dbReference type="EMBL" id="SHE77669.1"/>
    </source>
</evidence>
<reference evidence="3" key="1">
    <citation type="submission" date="2016-11" db="EMBL/GenBank/DDBJ databases">
        <authorList>
            <person name="Varghese N."/>
            <person name="Submissions S."/>
        </authorList>
    </citation>
    <scope>NUCLEOTIDE SEQUENCE [LARGE SCALE GENOMIC DNA]</scope>
    <source>
        <strain evidence="3">DSM 100566</strain>
    </source>
</reference>
<protein>
    <submittedName>
        <fullName evidence="2">Inner membrane protein</fullName>
    </submittedName>
</protein>
<organism evidence="2 3">
    <name type="scientific">Litoreibacter ascidiaceicola</name>
    <dbReference type="NCBI Taxonomy" id="1486859"/>
    <lineage>
        <taxon>Bacteria</taxon>
        <taxon>Pseudomonadati</taxon>
        <taxon>Pseudomonadota</taxon>
        <taxon>Alphaproteobacteria</taxon>
        <taxon>Rhodobacterales</taxon>
        <taxon>Roseobacteraceae</taxon>
        <taxon>Litoreibacter</taxon>
    </lineage>
</organism>
<dbReference type="EMBL" id="FQUV01000002">
    <property type="protein sequence ID" value="SHE77669.1"/>
    <property type="molecule type" value="Genomic_DNA"/>
</dbReference>
<gene>
    <name evidence="2" type="ORF">SAMN05444273_102544</name>
</gene>
<feature type="transmembrane region" description="Helical" evidence="1">
    <location>
        <begin position="130"/>
        <end position="154"/>
    </location>
</feature>
<proteinExistence type="predicted"/>
<accession>A0A1M4W8Y6</accession>
<name>A0A1M4W8Y6_9RHOB</name>
<dbReference type="Proteomes" id="UP000184144">
    <property type="component" value="Unassembled WGS sequence"/>
</dbReference>
<feature type="transmembrane region" description="Helical" evidence="1">
    <location>
        <begin position="24"/>
        <end position="44"/>
    </location>
</feature>
<dbReference type="AlphaFoldDB" id="A0A1M4W8Y6"/>
<dbReference type="STRING" id="1486859.SAMN05444273_102544"/>
<keyword evidence="1" id="KW-0472">Membrane</keyword>
<dbReference type="Pfam" id="PF04307">
    <property type="entry name" value="YdjM"/>
    <property type="match status" value="1"/>
</dbReference>
<sequence>MITAHLPSGYILGRTAQRYGVHPWLMPAALLGAVLPDLDLIWFYLVDNRAIHHHHYWIHIPFFWFVVWLPTMLALRRWKPRWLPPARAFFAGILLHLLLDTVAGDIAWGVPFTDQLFHLFTVPATQSHFVMSFILHWTFSFELMIWALAIYLYAKAKL</sequence>
<feature type="transmembrane region" description="Helical" evidence="1">
    <location>
        <begin position="56"/>
        <end position="76"/>
    </location>
</feature>
<feature type="transmembrane region" description="Helical" evidence="1">
    <location>
        <begin position="88"/>
        <end position="110"/>
    </location>
</feature>
<dbReference type="InterPro" id="IPR007404">
    <property type="entry name" value="YdjM-like"/>
</dbReference>
<keyword evidence="1" id="KW-1133">Transmembrane helix</keyword>
<evidence type="ECO:0000256" key="1">
    <source>
        <dbReference type="SAM" id="Phobius"/>
    </source>
</evidence>